<accession>A0A2V1IUJ0</accession>
<keyword evidence="5 6" id="KW-0472">Membrane</keyword>
<evidence type="ECO:0000256" key="6">
    <source>
        <dbReference type="SAM" id="Phobius"/>
    </source>
</evidence>
<evidence type="ECO:0000256" key="2">
    <source>
        <dbReference type="ARBA" id="ARBA00009399"/>
    </source>
</evidence>
<keyword evidence="3 6" id="KW-0812">Transmembrane</keyword>
<name>A0A2V1IUJ0_9BACT</name>
<dbReference type="GO" id="GO:0005886">
    <property type="term" value="C:plasma membrane"/>
    <property type="evidence" value="ECO:0007669"/>
    <property type="project" value="TreeGrafter"/>
</dbReference>
<proteinExistence type="inferred from homology"/>
<dbReference type="InterPro" id="IPR007267">
    <property type="entry name" value="GtrA_DPMS_TM"/>
</dbReference>
<dbReference type="Pfam" id="PF04138">
    <property type="entry name" value="GtrA_DPMS_TM"/>
    <property type="match status" value="1"/>
</dbReference>
<evidence type="ECO:0000256" key="3">
    <source>
        <dbReference type="ARBA" id="ARBA00022692"/>
    </source>
</evidence>
<evidence type="ECO:0000256" key="1">
    <source>
        <dbReference type="ARBA" id="ARBA00004141"/>
    </source>
</evidence>
<keyword evidence="9" id="KW-1185">Reference proteome</keyword>
<organism evidence="8 9">
    <name type="scientific">Paramuribaculum intestinale</name>
    <dbReference type="NCBI Taxonomy" id="2094151"/>
    <lineage>
        <taxon>Bacteria</taxon>
        <taxon>Pseudomonadati</taxon>
        <taxon>Bacteroidota</taxon>
        <taxon>Bacteroidia</taxon>
        <taxon>Bacteroidales</taxon>
        <taxon>Muribaculaceae</taxon>
        <taxon>Paramuribaculum</taxon>
    </lineage>
</organism>
<dbReference type="GO" id="GO:0000271">
    <property type="term" value="P:polysaccharide biosynthetic process"/>
    <property type="evidence" value="ECO:0007669"/>
    <property type="project" value="InterPro"/>
</dbReference>
<evidence type="ECO:0000256" key="4">
    <source>
        <dbReference type="ARBA" id="ARBA00022989"/>
    </source>
</evidence>
<gene>
    <name evidence="8" type="ORF">C5O25_04595</name>
</gene>
<reference evidence="9" key="1">
    <citation type="submission" date="2018-02" db="EMBL/GenBank/DDBJ databases">
        <authorList>
            <person name="Clavel T."/>
            <person name="Strowig T."/>
        </authorList>
    </citation>
    <scope>NUCLEOTIDE SEQUENCE [LARGE SCALE GENOMIC DNA]</scope>
    <source>
        <strain evidence="9">DSM 100764</strain>
    </source>
</reference>
<keyword evidence="4 6" id="KW-1133">Transmembrane helix</keyword>
<evidence type="ECO:0000313" key="8">
    <source>
        <dbReference type="EMBL" id="PWB08451.1"/>
    </source>
</evidence>
<evidence type="ECO:0000259" key="7">
    <source>
        <dbReference type="Pfam" id="PF04138"/>
    </source>
</evidence>
<feature type="transmembrane region" description="Helical" evidence="6">
    <location>
        <begin position="93"/>
        <end position="115"/>
    </location>
</feature>
<evidence type="ECO:0000256" key="5">
    <source>
        <dbReference type="ARBA" id="ARBA00023136"/>
    </source>
</evidence>
<dbReference type="AlphaFoldDB" id="A0A2V1IUJ0"/>
<feature type="transmembrane region" description="Helical" evidence="6">
    <location>
        <begin position="30"/>
        <end position="51"/>
    </location>
</feature>
<comment type="similarity">
    <text evidence="2">Belongs to the GtrA family.</text>
</comment>
<evidence type="ECO:0000313" key="9">
    <source>
        <dbReference type="Proteomes" id="UP000244925"/>
    </source>
</evidence>
<feature type="domain" description="GtrA/DPMS transmembrane" evidence="7">
    <location>
        <begin position="32"/>
        <end position="159"/>
    </location>
</feature>
<sequence length="165" mass="19080">MRHQGMVSALVEKQRIMNSRQSRRTATLQFLRYALTGVMNTLLTLLVIYFTKGILGINPWIANAAGYGAGFVNSFVWNKFWVFRSNNGVMREAIRFCLCFAACYLLQLLTVWLINECTPLGDMEFRIWRIAFTGYGLATLIGMIVYTLANFILNRRFTFKTKLHR</sequence>
<protein>
    <submittedName>
        <fullName evidence="8">GtrA family protein</fullName>
    </submittedName>
</protein>
<dbReference type="PANTHER" id="PTHR38459">
    <property type="entry name" value="PROPHAGE BACTOPRENOL-LINKED GLUCOSE TRANSLOCASE HOMOLOG"/>
    <property type="match status" value="1"/>
</dbReference>
<dbReference type="Proteomes" id="UP000244925">
    <property type="component" value="Unassembled WGS sequence"/>
</dbReference>
<feature type="transmembrane region" description="Helical" evidence="6">
    <location>
        <begin position="127"/>
        <end position="153"/>
    </location>
</feature>
<comment type="caution">
    <text evidence="8">The sequence shown here is derived from an EMBL/GenBank/DDBJ whole genome shotgun (WGS) entry which is preliminary data.</text>
</comment>
<dbReference type="InterPro" id="IPR051401">
    <property type="entry name" value="GtrA_CellWall_Glycosyl"/>
</dbReference>
<dbReference type="PANTHER" id="PTHR38459:SF1">
    <property type="entry name" value="PROPHAGE BACTOPRENOL-LINKED GLUCOSE TRANSLOCASE HOMOLOG"/>
    <property type="match status" value="1"/>
</dbReference>
<feature type="transmembrane region" description="Helical" evidence="6">
    <location>
        <begin position="57"/>
        <end position="81"/>
    </location>
</feature>
<dbReference type="EMBL" id="PUBV01000006">
    <property type="protein sequence ID" value="PWB08451.1"/>
    <property type="molecule type" value="Genomic_DNA"/>
</dbReference>
<comment type="subcellular location">
    <subcellularLocation>
        <location evidence="1">Membrane</location>
        <topology evidence="1">Multi-pass membrane protein</topology>
    </subcellularLocation>
</comment>